<accession>A0ABD1K8X4</accession>
<dbReference type="SUPFAM" id="SSF53098">
    <property type="entry name" value="Ribonuclease H-like"/>
    <property type="match status" value="1"/>
</dbReference>
<feature type="domain" description="HAT C-terminal dimerisation" evidence="7">
    <location>
        <begin position="407"/>
        <end position="485"/>
    </location>
</feature>
<dbReference type="Proteomes" id="UP001591681">
    <property type="component" value="Unassembled WGS sequence"/>
</dbReference>
<dbReference type="InterPro" id="IPR052035">
    <property type="entry name" value="ZnF_BED_domain_contain"/>
</dbReference>
<evidence type="ECO:0000256" key="5">
    <source>
        <dbReference type="ARBA" id="ARBA00023242"/>
    </source>
</evidence>
<name>A0ABD1K8X4_9TELE</name>
<evidence type="ECO:0000256" key="4">
    <source>
        <dbReference type="ARBA" id="ARBA00022833"/>
    </source>
</evidence>
<gene>
    <name evidence="8" type="ORF">ACEWY4_007741</name>
</gene>
<dbReference type="GO" id="GO:0005634">
    <property type="term" value="C:nucleus"/>
    <property type="evidence" value="ECO:0007669"/>
    <property type="project" value="UniProtKB-SubCell"/>
</dbReference>
<keyword evidence="2" id="KW-0479">Metal-binding</keyword>
<evidence type="ECO:0000256" key="6">
    <source>
        <dbReference type="SAM" id="MobiDB-lite"/>
    </source>
</evidence>
<reference evidence="8 9" key="1">
    <citation type="submission" date="2024-09" db="EMBL/GenBank/DDBJ databases">
        <title>A chromosome-level genome assembly of Gray's grenadier anchovy, Coilia grayii.</title>
        <authorList>
            <person name="Fu Z."/>
        </authorList>
    </citation>
    <scope>NUCLEOTIDE SEQUENCE [LARGE SCALE GENOMIC DNA]</scope>
    <source>
        <strain evidence="8">G4</strain>
        <tissue evidence="8">Muscle</tissue>
    </source>
</reference>
<evidence type="ECO:0000256" key="1">
    <source>
        <dbReference type="ARBA" id="ARBA00004123"/>
    </source>
</evidence>
<keyword evidence="5" id="KW-0539">Nucleus</keyword>
<evidence type="ECO:0000313" key="8">
    <source>
        <dbReference type="EMBL" id="KAL2095593.1"/>
    </source>
</evidence>
<dbReference type="PANTHER" id="PTHR46481:SF10">
    <property type="entry name" value="ZINC FINGER BED DOMAIN-CONTAINING PROTEIN 39"/>
    <property type="match status" value="1"/>
</dbReference>
<dbReference type="AlphaFoldDB" id="A0ABD1K8X4"/>
<evidence type="ECO:0000256" key="3">
    <source>
        <dbReference type="ARBA" id="ARBA00022771"/>
    </source>
</evidence>
<comment type="subcellular location">
    <subcellularLocation>
        <location evidence="1">Nucleus</location>
    </subcellularLocation>
</comment>
<evidence type="ECO:0000313" key="9">
    <source>
        <dbReference type="Proteomes" id="UP001591681"/>
    </source>
</evidence>
<proteinExistence type="predicted"/>
<dbReference type="GO" id="GO:0008270">
    <property type="term" value="F:zinc ion binding"/>
    <property type="evidence" value="ECO:0007669"/>
    <property type="project" value="UniProtKB-KW"/>
</dbReference>
<keyword evidence="4" id="KW-0862">Zinc</keyword>
<dbReference type="PANTHER" id="PTHR46481">
    <property type="entry name" value="ZINC FINGER BED DOMAIN-CONTAINING PROTEIN 4"/>
    <property type="match status" value="1"/>
</dbReference>
<evidence type="ECO:0000256" key="2">
    <source>
        <dbReference type="ARBA" id="ARBA00022723"/>
    </source>
</evidence>
<sequence>MVAAKYAKAKEEAKACVLKANAVSLTADMWTSINMDAYLAVTCHFLNDSNELKTIVLGVQHFPQAHTAAHLAAAKDGIMEEWGIRHKVTCLVTDAASNMIAAGRELNLKHGVCIAHTINLMVKKALDQTHGLQELRNRARKVVNLFRCSTTAKERLVQIQVQLGRPTLKLIKEVETRWNSTFLMFERMYGEREPLSAAMSSLQTDVTPLTSAEFAVVEECLGVLSPFNEATVELSTEKKVSASKIIPLMKMLDYTIGKQIPQKKTTMAKELAEHLFRQVREKLNQFQMMSIFTLPTLLDPRFKTLGFLSPSKADEAVQRLTSECTYIISSHTPRPPATQLPTAGEDAGPSTSTGMFSAAHYNGILFSHFITFLSPPPPPPGNLWRHLDVTVQQSRQSHNSTADAIVEVQRYIQEAHIPRKENPLTYWNTHKSLYPNLFILAQWFLCIPASSVPCERVFPKAGEVVSKKRNRLSPKAVEQILFLNKYN</sequence>
<keyword evidence="9" id="KW-1185">Reference proteome</keyword>
<protein>
    <recommendedName>
        <fullName evidence="7">HAT C-terminal dimerisation domain-containing protein</fullName>
    </recommendedName>
</protein>
<dbReference type="EMBL" id="JBHFQA010000007">
    <property type="protein sequence ID" value="KAL2095593.1"/>
    <property type="molecule type" value="Genomic_DNA"/>
</dbReference>
<keyword evidence="3" id="KW-0863">Zinc-finger</keyword>
<evidence type="ECO:0000259" key="7">
    <source>
        <dbReference type="Pfam" id="PF05699"/>
    </source>
</evidence>
<organism evidence="8 9">
    <name type="scientific">Coilia grayii</name>
    <name type="common">Gray's grenadier anchovy</name>
    <dbReference type="NCBI Taxonomy" id="363190"/>
    <lineage>
        <taxon>Eukaryota</taxon>
        <taxon>Metazoa</taxon>
        <taxon>Chordata</taxon>
        <taxon>Craniata</taxon>
        <taxon>Vertebrata</taxon>
        <taxon>Euteleostomi</taxon>
        <taxon>Actinopterygii</taxon>
        <taxon>Neopterygii</taxon>
        <taxon>Teleostei</taxon>
        <taxon>Clupei</taxon>
        <taxon>Clupeiformes</taxon>
        <taxon>Clupeoidei</taxon>
        <taxon>Engraulidae</taxon>
        <taxon>Coilinae</taxon>
        <taxon>Coilia</taxon>
    </lineage>
</organism>
<feature type="region of interest" description="Disordered" evidence="6">
    <location>
        <begin position="330"/>
        <end position="349"/>
    </location>
</feature>
<dbReference type="Pfam" id="PF05699">
    <property type="entry name" value="Dimer_Tnp_hAT"/>
    <property type="match status" value="1"/>
</dbReference>
<dbReference type="InterPro" id="IPR012337">
    <property type="entry name" value="RNaseH-like_sf"/>
</dbReference>
<comment type="caution">
    <text evidence="8">The sequence shown here is derived from an EMBL/GenBank/DDBJ whole genome shotgun (WGS) entry which is preliminary data.</text>
</comment>
<dbReference type="InterPro" id="IPR008906">
    <property type="entry name" value="HATC_C_dom"/>
</dbReference>